<dbReference type="EMBL" id="JAEFBJ010000006">
    <property type="protein sequence ID" value="KAG7599312.1"/>
    <property type="molecule type" value="Genomic_DNA"/>
</dbReference>
<name>A0A8T2CM26_ARASU</name>
<comment type="caution">
    <text evidence="2">The sequence shown here is derived from an EMBL/GenBank/DDBJ whole genome shotgun (WGS) entry which is preliminary data.</text>
</comment>
<gene>
    <name evidence="2" type="ORF">ISN44_As06g034980</name>
</gene>
<evidence type="ECO:0000256" key="1">
    <source>
        <dbReference type="SAM" id="SignalP"/>
    </source>
</evidence>
<keyword evidence="1" id="KW-0732">Signal</keyword>
<dbReference type="InterPro" id="IPR009568">
    <property type="entry name" value="DUF1184"/>
</dbReference>
<protein>
    <submittedName>
        <fullName evidence="2">Uncharacterized protein</fullName>
    </submittedName>
</protein>
<dbReference type="AlphaFoldDB" id="A0A8T2CM26"/>
<keyword evidence="3" id="KW-1185">Reference proteome</keyword>
<dbReference type="CDD" id="cd21805">
    <property type="entry name" value="DEFL_BmBKTx1-like"/>
    <property type="match status" value="1"/>
</dbReference>
<reference evidence="2 3" key="1">
    <citation type="submission" date="2020-12" db="EMBL/GenBank/DDBJ databases">
        <title>Concerted genomic and epigenomic changes stabilize Arabidopsis allopolyploids.</title>
        <authorList>
            <person name="Chen Z."/>
        </authorList>
    </citation>
    <scope>NUCLEOTIDE SEQUENCE [LARGE SCALE GENOMIC DNA]</scope>
    <source>
        <strain evidence="2">As9502</strain>
        <tissue evidence="2">Leaf</tissue>
    </source>
</reference>
<dbReference type="Pfam" id="PF06683">
    <property type="entry name" value="DUF1184"/>
    <property type="match status" value="1"/>
</dbReference>
<dbReference type="OrthoDB" id="1047497at2759"/>
<evidence type="ECO:0000313" key="2">
    <source>
        <dbReference type="EMBL" id="KAG7599312.1"/>
    </source>
</evidence>
<dbReference type="Proteomes" id="UP000694251">
    <property type="component" value="Chromosome 6"/>
</dbReference>
<proteinExistence type="predicted"/>
<organism evidence="2 3">
    <name type="scientific">Arabidopsis suecica</name>
    <name type="common">Swedish thale-cress</name>
    <name type="synonym">Cardaminopsis suecica</name>
    <dbReference type="NCBI Taxonomy" id="45249"/>
    <lineage>
        <taxon>Eukaryota</taxon>
        <taxon>Viridiplantae</taxon>
        <taxon>Streptophyta</taxon>
        <taxon>Embryophyta</taxon>
        <taxon>Tracheophyta</taxon>
        <taxon>Spermatophyta</taxon>
        <taxon>Magnoliopsida</taxon>
        <taxon>eudicotyledons</taxon>
        <taxon>Gunneridae</taxon>
        <taxon>Pentapetalae</taxon>
        <taxon>rosids</taxon>
        <taxon>malvids</taxon>
        <taxon>Brassicales</taxon>
        <taxon>Brassicaceae</taxon>
        <taxon>Camelineae</taxon>
        <taxon>Arabidopsis</taxon>
    </lineage>
</organism>
<feature type="signal peptide" evidence="1">
    <location>
        <begin position="1"/>
        <end position="26"/>
    </location>
</feature>
<accession>A0A8T2CM26</accession>
<sequence length="275" mass="31215">MVSSRKCVFLVFLCLVVLLIPKSTKAKEIDGRKPLLIGTCVEFPAEKCNKTCIDSNFAGGKCVHLGQSLDFTDLNKEKEKQKEEAIRLGVELSLFVAEAMFLLSDDLRSMLLFCFCLLTFAGKKDYDGPVVGRLVRVIQYVFVTYIKPKNRVYHDDGLSVHVELMKTCPQHFNSGVGGLNSLVSILKNGGVVKSYGFEYYNQEMKKLEEKLRSAKEFSEANGFVREEIKSTIVHLWKSLFEATSEVINPNKPILFELFRPVRDEDLRRRLASLLI</sequence>
<feature type="chain" id="PRO_5035776866" evidence="1">
    <location>
        <begin position="27"/>
        <end position="275"/>
    </location>
</feature>
<evidence type="ECO:0000313" key="3">
    <source>
        <dbReference type="Proteomes" id="UP000694251"/>
    </source>
</evidence>